<name>A0A7X5ZTN7_9SPHN</name>
<sequence>MRRALLCATGLLAAGAAHAQEVKLTPSADVRLRYEHVDQDGLPRDADAVTLRVRPGLAASWKGWSALVEGEGVVALANGYNDGTNGKIRYPLVVDPENIELNRAQLRYAGKDGLAVTAGRQRLNFADDRFVGNAPWRQSEQTFDAVRVQYGKPLGLNLDLAYSWDVRTINGRNGAGARPVSIGGDNVFAVLGYGTRAGTLSGFAYLVDQDLAALQGFRLSSQTYGLRFAGRQALAKDVSLGYVASWARQSDWHRNPNRYAADYWLGELNLAAKALSLTTGYEVLGAGTGAALTSVQTPLASYFKFNGWAGKFGTTPPGGLRDLYATLGYGWKKVGPLDAITLGATWHRFGSDRLDQHYGDELDLIAGVKRGHYALSARYARYRADRFATDTDKFWLQLDWSL</sequence>
<dbReference type="AlphaFoldDB" id="A0A7X5ZTN7"/>
<feature type="domain" description="Alginate export" evidence="2">
    <location>
        <begin position="28"/>
        <end position="152"/>
    </location>
</feature>
<dbReference type="RefSeq" id="WP_167297766.1">
    <property type="nucleotide sequence ID" value="NZ_CP170557.1"/>
</dbReference>
<gene>
    <name evidence="3" type="ORF">FHR20_000111</name>
</gene>
<protein>
    <recommendedName>
        <fullName evidence="2">Alginate export domain-containing protein</fullName>
    </recommendedName>
</protein>
<dbReference type="Pfam" id="PF13372">
    <property type="entry name" value="Alginate_exp"/>
    <property type="match status" value="1"/>
</dbReference>
<evidence type="ECO:0000313" key="3">
    <source>
        <dbReference type="EMBL" id="NIJ63180.1"/>
    </source>
</evidence>
<dbReference type="Gene3D" id="2.40.160.10">
    <property type="entry name" value="Porin"/>
    <property type="match status" value="1"/>
</dbReference>
<keyword evidence="1" id="KW-0732">Signal</keyword>
<evidence type="ECO:0000313" key="4">
    <source>
        <dbReference type="Proteomes" id="UP000564677"/>
    </source>
</evidence>
<proteinExistence type="predicted"/>
<feature type="signal peptide" evidence="1">
    <location>
        <begin position="1"/>
        <end position="19"/>
    </location>
</feature>
<dbReference type="InterPro" id="IPR023614">
    <property type="entry name" value="Porin_dom_sf"/>
</dbReference>
<dbReference type="Proteomes" id="UP000564677">
    <property type="component" value="Unassembled WGS sequence"/>
</dbReference>
<organism evidence="3 4">
    <name type="scientific">Sphingomonas leidyi</name>
    <dbReference type="NCBI Taxonomy" id="68569"/>
    <lineage>
        <taxon>Bacteria</taxon>
        <taxon>Pseudomonadati</taxon>
        <taxon>Pseudomonadota</taxon>
        <taxon>Alphaproteobacteria</taxon>
        <taxon>Sphingomonadales</taxon>
        <taxon>Sphingomonadaceae</taxon>
        <taxon>Sphingomonas</taxon>
    </lineage>
</organism>
<keyword evidence="4" id="KW-1185">Reference proteome</keyword>
<reference evidence="3 4" key="1">
    <citation type="submission" date="2020-03" db="EMBL/GenBank/DDBJ databases">
        <title>Genomic Encyclopedia of Type Strains, Phase IV (KMG-IV): sequencing the most valuable type-strain genomes for metagenomic binning, comparative biology and taxonomic classification.</title>
        <authorList>
            <person name="Goeker M."/>
        </authorList>
    </citation>
    <scope>NUCLEOTIDE SEQUENCE [LARGE SCALE GENOMIC DNA]</scope>
    <source>
        <strain evidence="3 4">DSM 4733</strain>
    </source>
</reference>
<evidence type="ECO:0000259" key="2">
    <source>
        <dbReference type="Pfam" id="PF13372"/>
    </source>
</evidence>
<feature type="chain" id="PRO_5031336007" description="Alginate export domain-containing protein" evidence="1">
    <location>
        <begin position="20"/>
        <end position="402"/>
    </location>
</feature>
<comment type="caution">
    <text evidence="3">The sequence shown here is derived from an EMBL/GenBank/DDBJ whole genome shotgun (WGS) entry which is preliminary data.</text>
</comment>
<evidence type="ECO:0000256" key="1">
    <source>
        <dbReference type="SAM" id="SignalP"/>
    </source>
</evidence>
<accession>A0A7X5ZTN7</accession>
<dbReference type="EMBL" id="JAASQV010000001">
    <property type="protein sequence ID" value="NIJ63180.1"/>
    <property type="molecule type" value="Genomic_DNA"/>
</dbReference>
<dbReference type="InterPro" id="IPR025388">
    <property type="entry name" value="Alginate_export_dom"/>
</dbReference>